<dbReference type="RefSeq" id="WP_127694286.1">
    <property type="nucleotide sequence ID" value="NZ_SACQ01000004.1"/>
</dbReference>
<dbReference type="EMBL" id="SACQ01000004">
    <property type="protein sequence ID" value="RVU30750.1"/>
    <property type="molecule type" value="Genomic_DNA"/>
</dbReference>
<keyword evidence="1" id="KW-0677">Repeat</keyword>
<dbReference type="PROSITE" id="PS50005">
    <property type="entry name" value="TPR"/>
    <property type="match status" value="1"/>
</dbReference>
<name>A0A437Q8B5_9GAMM</name>
<dbReference type="Gene3D" id="1.25.40.10">
    <property type="entry name" value="Tetratricopeptide repeat domain"/>
    <property type="match status" value="1"/>
</dbReference>
<protein>
    <submittedName>
        <fullName evidence="5">Uncharacterized protein</fullName>
    </submittedName>
</protein>
<reference evidence="5 6" key="1">
    <citation type="submission" date="2019-01" db="EMBL/GenBank/DDBJ databases">
        <authorList>
            <person name="Chen W.-M."/>
        </authorList>
    </citation>
    <scope>NUCLEOTIDE SEQUENCE [LARGE SCALE GENOMIC DNA]</scope>
    <source>
        <strain evidence="5 6">HPM-16</strain>
    </source>
</reference>
<dbReference type="AlphaFoldDB" id="A0A437Q8B5"/>
<comment type="caution">
    <text evidence="5">The sequence shown here is derived from an EMBL/GenBank/DDBJ whole genome shotgun (WGS) entry which is preliminary data.</text>
</comment>
<dbReference type="Proteomes" id="UP000282818">
    <property type="component" value="Unassembled WGS sequence"/>
</dbReference>
<dbReference type="InterPro" id="IPR011990">
    <property type="entry name" value="TPR-like_helical_dom_sf"/>
</dbReference>
<accession>A0A437Q8B5</accession>
<organism evidence="5 6">
    <name type="scientific">Neptunomonas marina</name>
    <dbReference type="NCBI Taxonomy" id="1815562"/>
    <lineage>
        <taxon>Bacteria</taxon>
        <taxon>Pseudomonadati</taxon>
        <taxon>Pseudomonadota</taxon>
        <taxon>Gammaproteobacteria</taxon>
        <taxon>Oceanospirillales</taxon>
        <taxon>Oceanospirillaceae</taxon>
        <taxon>Neptunomonas</taxon>
    </lineage>
</organism>
<keyword evidence="2 3" id="KW-0802">TPR repeat</keyword>
<feature type="signal peptide" evidence="4">
    <location>
        <begin position="1"/>
        <end position="25"/>
    </location>
</feature>
<dbReference type="PANTHER" id="PTHR44943">
    <property type="entry name" value="CELLULOSE SYNTHASE OPERON PROTEIN C"/>
    <property type="match status" value="1"/>
</dbReference>
<sequence>MRLARTLQLLTICVAACSSYQSAYANTGKGKWVGEDFRGIPCTGTGVGYGPYDYRERGRYWQELSLVEGAHFNENVERLIGGAKQKHNMTGDIDYTLRAFPNHHRALNTLIRYRVERGSKGEEEPLSKTECYFQRAIHFAPDDGTIYLLYAILLHKLDKFDASLKFYRHAEKLQPKNVEVKYNLGLLLVDMNRYDEAVKYAREAYAKRFPLQGLKNKLKRKGYKL</sequence>
<keyword evidence="6" id="KW-1185">Reference proteome</keyword>
<dbReference type="Pfam" id="PF13181">
    <property type="entry name" value="TPR_8"/>
    <property type="match status" value="2"/>
</dbReference>
<keyword evidence="4" id="KW-0732">Signal</keyword>
<evidence type="ECO:0000256" key="1">
    <source>
        <dbReference type="ARBA" id="ARBA00022737"/>
    </source>
</evidence>
<proteinExistence type="predicted"/>
<evidence type="ECO:0000313" key="5">
    <source>
        <dbReference type="EMBL" id="RVU30750.1"/>
    </source>
</evidence>
<gene>
    <name evidence="5" type="ORF">EOE65_10600</name>
</gene>
<evidence type="ECO:0000256" key="2">
    <source>
        <dbReference type="ARBA" id="ARBA00022803"/>
    </source>
</evidence>
<dbReference type="InterPro" id="IPR051685">
    <property type="entry name" value="Ycf3/AcsC/BcsC/TPR_MFPF"/>
</dbReference>
<feature type="chain" id="PRO_5019366678" evidence="4">
    <location>
        <begin position="26"/>
        <end position="225"/>
    </location>
</feature>
<evidence type="ECO:0000256" key="3">
    <source>
        <dbReference type="PROSITE-ProRule" id="PRU00339"/>
    </source>
</evidence>
<feature type="repeat" description="TPR" evidence="3">
    <location>
        <begin position="144"/>
        <end position="177"/>
    </location>
</feature>
<dbReference type="PANTHER" id="PTHR44943:SF8">
    <property type="entry name" value="TPR REPEAT-CONTAINING PROTEIN MJ0263"/>
    <property type="match status" value="1"/>
</dbReference>
<dbReference type="InterPro" id="IPR019734">
    <property type="entry name" value="TPR_rpt"/>
</dbReference>
<evidence type="ECO:0000256" key="4">
    <source>
        <dbReference type="SAM" id="SignalP"/>
    </source>
</evidence>
<dbReference type="SMART" id="SM00028">
    <property type="entry name" value="TPR"/>
    <property type="match status" value="2"/>
</dbReference>
<evidence type="ECO:0000313" key="6">
    <source>
        <dbReference type="Proteomes" id="UP000282818"/>
    </source>
</evidence>
<dbReference type="SUPFAM" id="SSF48452">
    <property type="entry name" value="TPR-like"/>
    <property type="match status" value="1"/>
</dbReference>